<evidence type="ECO:0000313" key="1">
    <source>
        <dbReference type="EMBL" id="VYS72272.1"/>
    </source>
</evidence>
<sequence>MEIFISSKQNLQTYILKMNNKEESQCIMSGYRRFIAYVYEYTYGKKGNGKGFIRVEAKDGLCRMDFKLTGICSQEYVPARVYGYVRERGECIAILLGECDLAGSSVQFTLEIPQINIGDSSYGLGDIKGLVILCRSGETYGSGWDEEPIQPDAIRFPKEADTDMPIKESEEEKTDMQSEIGEPEIIPIIQEENIETEKEQPAEEISTQQEIISEEEVDIKPKEKQSVLEAEITETEEFMPFSDGSVLECKRITPMDYQLLANEDRGLLNNQFLRHGFSQYGHLLLGIRQEDNRYILGVPGVYERQEALMAGMLGFPYFKETGERQPDGKLRGYWYRVVHTK</sequence>
<dbReference type="AlphaFoldDB" id="A0A6N2QUS5"/>
<organism evidence="1">
    <name type="scientific">Blautia hansenii</name>
    <name type="common">Ruminococcus hansenii</name>
    <dbReference type="NCBI Taxonomy" id="1322"/>
    <lineage>
        <taxon>Bacteria</taxon>
        <taxon>Bacillati</taxon>
        <taxon>Bacillota</taxon>
        <taxon>Clostridia</taxon>
        <taxon>Lachnospirales</taxon>
        <taxon>Lachnospiraceae</taxon>
        <taxon>Blautia</taxon>
    </lineage>
</organism>
<reference evidence="1" key="1">
    <citation type="submission" date="2019-11" db="EMBL/GenBank/DDBJ databases">
        <authorList>
            <person name="Feng L."/>
        </authorList>
    </citation>
    <scope>NUCLEOTIDE SEQUENCE</scope>
    <source>
        <strain evidence="1">BhanseniiLFYP23</strain>
    </source>
</reference>
<dbReference type="EMBL" id="CACRSY010000004">
    <property type="protein sequence ID" value="VYS72272.1"/>
    <property type="molecule type" value="Genomic_DNA"/>
</dbReference>
<gene>
    <name evidence="1" type="ORF">BHLFYP23_01259</name>
</gene>
<accession>A0A6N2QUS5</accession>
<protein>
    <submittedName>
        <fullName evidence="1">Uncharacterized protein</fullName>
    </submittedName>
</protein>
<name>A0A6N2QUS5_BLAHA</name>
<proteinExistence type="predicted"/>